<protein>
    <submittedName>
        <fullName evidence="1">Uncharacterized protein</fullName>
    </submittedName>
</protein>
<sequence length="50" mass="5678">MKAREIQSNLTLLTQANHLFVITNSGSKIRPTPIPQRPTKLTLMQLYTVL</sequence>
<proteinExistence type="predicted"/>
<accession>A0A0A9HC20</accession>
<evidence type="ECO:0000313" key="1">
    <source>
        <dbReference type="EMBL" id="JAE32391.1"/>
    </source>
</evidence>
<name>A0A0A9HC20_ARUDO</name>
<dbReference type="AlphaFoldDB" id="A0A0A9HC20"/>
<reference evidence="1" key="2">
    <citation type="journal article" date="2015" name="Data Brief">
        <title>Shoot transcriptome of the giant reed, Arundo donax.</title>
        <authorList>
            <person name="Barrero R.A."/>
            <person name="Guerrero F.D."/>
            <person name="Moolhuijzen P."/>
            <person name="Goolsby J.A."/>
            <person name="Tidwell J."/>
            <person name="Bellgard S.E."/>
            <person name="Bellgard M.I."/>
        </authorList>
    </citation>
    <scope>NUCLEOTIDE SEQUENCE</scope>
    <source>
        <tissue evidence="1">Shoot tissue taken approximately 20 cm above the soil surface</tissue>
    </source>
</reference>
<organism evidence="1">
    <name type="scientific">Arundo donax</name>
    <name type="common">Giant reed</name>
    <name type="synonym">Donax arundinaceus</name>
    <dbReference type="NCBI Taxonomy" id="35708"/>
    <lineage>
        <taxon>Eukaryota</taxon>
        <taxon>Viridiplantae</taxon>
        <taxon>Streptophyta</taxon>
        <taxon>Embryophyta</taxon>
        <taxon>Tracheophyta</taxon>
        <taxon>Spermatophyta</taxon>
        <taxon>Magnoliopsida</taxon>
        <taxon>Liliopsida</taxon>
        <taxon>Poales</taxon>
        <taxon>Poaceae</taxon>
        <taxon>PACMAD clade</taxon>
        <taxon>Arundinoideae</taxon>
        <taxon>Arundineae</taxon>
        <taxon>Arundo</taxon>
    </lineage>
</organism>
<reference evidence="1" key="1">
    <citation type="submission" date="2014-09" db="EMBL/GenBank/DDBJ databases">
        <authorList>
            <person name="Magalhaes I.L.F."/>
            <person name="Oliveira U."/>
            <person name="Santos F.R."/>
            <person name="Vidigal T.H.D.A."/>
            <person name="Brescovit A.D."/>
            <person name="Santos A.J."/>
        </authorList>
    </citation>
    <scope>NUCLEOTIDE SEQUENCE</scope>
    <source>
        <tissue evidence="1">Shoot tissue taken approximately 20 cm above the soil surface</tissue>
    </source>
</reference>
<dbReference type="EMBL" id="GBRH01165505">
    <property type="protein sequence ID" value="JAE32391.1"/>
    <property type="molecule type" value="Transcribed_RNA"/>
</dbReference>